<dbReference type="OrthoDB" id="2148359at2"/>
<feature type="transmembrane region" description="Helical" evidence="1">
    <location>
        <begin position="303"/>
        <end position="322"/>
    </location>
</feature>
<evidence type="ECO:0000259" key="2">
    <source>
        <dbReference type="Pfam" id="PF06030"/>
    </source>
</evidence>
<gene>
    <name evidence="4" type="ORF">CBF31_06165</name>
</gene>
<comment type="caution">
    <text evidence="4">The sequence shown here is derived from an EMBL/GenBank/DDBJ whole genome shotgun (WGS) entry which is preliminary data.</text>
</comment>
<evidence type="ECO:0000313" key="4">
    <source>
        <dbReference type="EMBL" id="RSU03296.1"/>
    </source>
</evidence>
<keyword evidence="5" id="KW-1185">Reference proteome</keyword>
<dbReference type="Pfam" id="PF11797">
    <property type="entry name" value="WxLIP_HBD"/>
    <property type="match status" value="1"/>
</dbReference>
<sequence>MFLNTLSLVEATSENGSNFGVSPIYPSTQDKTVGESGYFKLYLNPGQKEELKTEIKNYSDKDLTILMSTDRAVTANSGLILYDTSLNKGSKLKIDDEADFEKMISRKAEEIKLAPKETKTVSLMVETPKKELNGEVLGGLHFKEKRVETKENKKMVTNTFSYSIPIIIQEDEKVIENELSLSTVEPALRNYHPFIEARIENNTPTIIRNMSVDGEIYETKTEEKRYTHNLQKLQMAPHSAFDFGFDLHDTEIRPGDYEAKLAVNADGKEYQFNQKFSISKEEAAKKNESAVHIPDKEDNTMKYILAAIGVLVLIGVAVWLYIRKMKKKMRLEMTLTNDE</sequence>
<organism evidence="4 5">
    <name type="scientific">Vagococcus fessus</name>
    <dbReference type="NCBI Taxonomy" id="120370"/>
    <lineage>
        <taxon>Bacteria</taxon>
        <taxon>Bacillati</taxon>
        <taxon>Bacillota</taxon>
        <taxon>Bacilli</taxon>
        <taxon>Lactobacillales</taxon>
        <taxon>Enterococcaceae</taxon>
        <taxon>Vagococcus</taxon>
    </lineage>
</organism>
<accession>A0A430A871</accession>
<dbReference type="AlphaFoldDB" id="A0A430A871"/>
<evidence type="ECO:0000259" key="3">
    <source>
        <dbReference type="Pfam" id="PF11797"/>
    </source>
</evidence>
<dbReference type="InterPro" id="IPR010317">
    <property type="entry name" value="WxLIP_PGBD"/>
</dbReference>
<proteinExistence type="predicted"/>
<feature type="domain" description="WxL Interacting Protein peptidoglycan binding" evidence="2">
    <location>
        <begin position="19"/>
        <end position="144"/>
    </location>
</feature>
<keyword evidence="1" id="KW-1133">Transmembrane helix</keyword>
<evidence type="ECO:0000256" key="1">
    <source>
        <dbReference type="SAM" id="Phobius"/>
    </source>
</evidence>
<dbReference type="Proteomes" id="UP000287101">
    <property type="component" value="Unassembled WGS sequence"/>
</dbReference>
<evidence type="ECO:0000313" key="5">
    <source>
        <dbReference type="Proteomes" id="UP000287101"/>
    </source>
</evidence>
<dbReference type="Pfam" id="PF06030">
    <property type="entry name" value="WxLIP_PGBD"/>
    <property type="match status" value="1"/>
</dbReference>
<reference evidence="4 5" key="1">
    <citation type="submission" date="2017-05" db="EMBL/GenBank/DDBJ databases">
        <title>Vagococcus spp. assemblies.</title>
        <authorList>
            <person name="Gulvik C.A."/>
        </authorList>
    </citation>
    <scope>NUCLEOTIDE SEQUENCE [LARGE SCALE GENOMIC DNA]</scope>
    <source>
        <strain evidence="4 5">CCUG 41755</strain>
    </source>
</reference>
<keyword evidence="1" id="KW-0812">Transmembrane</keyword>
<name>A0A430A871_9ENTE</name>
<keyword evidence="1" id="KW-0472">Membrane</keyword>
<feature type="domain" description="WxL Interacting Protein host binding" evidence="3">
    <location>
        <begin position="152"/>
        <end position="288"/>
    </location>
</feature>
<dbReference type="EMBL" id="NGJY01000002">
    <property type="protein sequence ID" value="RSU03296.1"/>
    <property type="molecule type" value="Genomic_DNA"/>
</dbReference>
<protein>
    <submittedName>
        <fullName evidence="4">Uncharacterized protein</fullName>
    </submittedName>
</protein>
<dbReference type="InterPro" id="IPR021759">
    <property type="entry name" value="WxLIP_HBD"/>
</dbReference>